<feature type="active site" description="Proton donor/acceptor" evidence="4">
    <location>
        <position position="138"/>
    </location>
</feature>
<dbReference type="InterPro" id="IPR013022">
    <property type="entry name" value="Xyl_isomerase-like_TIM-brl"/>
</dbReference>
<proteinExistence type="inferred from homology"/>
<dbReference type="InterPro" id="IPR026040">
    <property type="entry name" value="HyI-like"/>
</dbReference>
<dbReference type="InterPro" id="IPR036237">
    <property type="entry name" value="Xyl_isomerase-like_sf"/>
</dbReference>
<accession>A0A941D703</accession>
<protein>
    <submittedName>
        <fullName evidence="6">TIM barrel protein</fullName>
    </submittedName>
</protein>
<comment type="caution">
    <text evidence="6">The sequence shown here is derived from an EMBL/GenBank/DDBJ whole genome shotgun (WGS) entry which is preliminary data.</text>
</comment>
<evidence type="ECO:0000256" key="3">
    <source>
        <dbReference type="PIRNR" id="PIRNR006241"/>
    </source>
</evidence>
<dbReference type="Pfam" id="PF01261">
    <property type="entry name" value="AP_endonuc_2"/>
    <property type="match status" value="1"/>
</dbReference>
<keyword evidence="1 3" id="KW-0413">Isomerase</keyword>
<feature type="domain" description="Xylose isomerase-like TIM barrel" evidence="5">
    <location>
        <begin position="10"/>
        <end position="242"/>
    </location>
</feature>
<name>A0A941D703_9MICO</name>
<dbReference type="Proteomes" id="UP000677016">
    <property type="component" value="Unassembled WGS sequence"/>
</dbReference>
<dbReference type="InterPro" id="IPR050417">
    <property type="entry name" value="Sugar_Epim/Isomerase"/>
</dbReference>
<evidence type="ECO:0000256" key="1">
    <source>
        <dbReference type="ARBA" id="ARBA00023235"/>
    </source>
</evidence>
<evidence type="ECO:0000259" key="5">
    <source>
        <dbReference type="Pfam" id="PF01261"/>
    </source>
</evidence>
<dbReference type="PANTHER" id="PTHR43489">
    <property type="entry name" value="ISOMERASE"/>
    <property type="match status" value="1"/>
</dbReference>
<dbReference type="Gene3D" id="3.20.20.150">
    <property type="entry name" value="Divalent-metal-dependent TIM barrel enzymes"/>
    <property type="match status" value="1"/>
</dbReference>
<dbReference type="PIRSF" id="PIRSF006241">
    <property type="entry name" value="HyI"/>
    <property type="match status" value="1"/>
</dbReference>
<dbReference type="EMBL" id="JAGSNF010000001">
    <property type="protein sequence ID" value="MBR7741692.1"/>
    <property type="molecule type" value="Genomic_DNA"/>
</dbReference>
<dbReference type="PANTHER" id="PTHR43489:SF6">
    <property type="entry name" value="HYDROXYPYRUVATE ISOMERASE-RELATED"/>
    <property type="match status" value="1"/>
</dbReference>
<gene>
    <name evidence="6" type="ORF">KC207_00085</name>
</gene>
<dbReference type="SUPFAM" id="SSF51658">
    <property type="entry name" value="Xylose isomerase-like"/>
    <property type="match status" value="1"/>
</dbReference>
<dbReference type="GO" id="GO:0008903">
    <property type="term" value="F:hydroxypyruvate isomerase activity"/>
    <property type="evidence" value="ECO:0007669"/>
    <property type="project" value="TreeGrafter"/>
</dbReference>
<sequence>MTDRPLPERLRRVREAGGDAVELWWPFASADPAADEVDALVRAVEDAGVALVGLNLFAGDMPAGDRGVLSWPGREAELDASARVAVRIAERLGTRRFNVLYGNRLEGHDAAEQDALAVRSLAALAPRFETFDGILMIEPVSGAAAYPVRTATQAADVVDRVAAHGGPTNLGVLLDLFHLATNGDDVGAAIETFGAVAAHVQVADAPGRGVPGTGDLPIRDWLRRLRSVGYTGRVALECTTDGDPFDHLDLHDWKDLA</sequence>
<evidence type="ECO:0000313" key="6">
    <source>
        <dbReference type="EMBL" id="MBR7741692.1"/>
    </source>
</evidence>
<evidence type="ECO:0000256" key="4">
    <source>
        <dbReference type="PIRSR" id="PIRSR006241-50"/>
    </source>
</evidence>
<comment type="similarity">
    <text evidence="3">Belongs to the hyi family.</text>
</comment>
<organism evidence="6 7">
    <name type="scientific">Phycicoccus avicenniae</name>
    <dbReference type="NCBI Taxonomy" id="2828860"/>
    <lineage>
        <taxon>Bacteria</taxon>
        <taxon>Bacillati</taxon>
        <taxon>Actinomycetota</taxon>
        <taxon>Actinomycetes</taxon>
        <taxon>Micrococcales</taxon>
        <taxon>Intrasporangiaceae</taxon>
        <taxon>Phycicoccus</taxon>
    </lineage>
</organism>
<dbReference type="GO" id="GO:0046487">
    <property type="term" value="P:glyoxylate metabolic process"/>
    <property type="evidence" value="ECO:0007669"/>
    <property type="project" value="TreeGrafter"/>
</dbReference>
<evidence type="ECO:0000256" key="2">
    <source>
        <dbReference type="ARBA" id="ARBA00023277"/>
    </source>
</evidence>
<evidence type="ECO:0000313" key="7">
    <source>
        <dbReference type="Proteomes" id="UP000677016"/>
    </source>
</evidence>
<keyword evidence="2" id="KW-0119">Carbohydrate metabolism</keyword>
<dbReference type="AlphaFoldDB" id="A0A941D703"/>
<keyword evidence="7" id="KW-1185">Reference proteome</keyword>
<reference evidence="6" key="1">
    <citation type="submission" date="2021-04" db="EMBL/GenBank/DDBJ databases">
        <title>Phycicoccus avicenniae sp. nov., a novel endophytic actinomycetes isolated from branch of Avicennia mariana.</title>
        <authorList>
            <person name="Tuo L."/>
        </authorList>
    </citation>
    <scope>NUCLEOTIDE SEQUENCE</scope>
    <source>
        <strain evidence="6">BSK3Z-2</strain>
    </source>
</reference>
<feature type="active site" description="Proton donor/acceptor" evidence="4">
    <location>
        <position position="237"/>
    </location>
</feature>